<name>A0AAV4WF89_9ARAC</name>
<sequence length="130" mass="14742">MLQIFSLAHSNPHTHYYHKMMGNRRFPRKGSCRPHIPHDSHFILYVALNMMRTGTSVCGISSMPIKVFVQLLFQFAPSLKHVYVDRAYGTKSLCSLNLANISGGKCPQCGGAIEEDVIKEDMPLHFVFQF</sequence>
<evidence type="ECO:0008006" key="3">
    <source>
        <dbReference type="Google" id="ProtNLM"/>
    </source>
</evidence>
<keyword evidence="2" id="KW-1185">Reference proteome</keyword>
<evidence type="ECO:0000313" key="1">
    <source>
        <dbReference type="EMBL" id="GIY80735.1"/>
    </source>
</evidence>
<dbReference type="Proteomes" id="UP001054837">
    <property type="component" value="Unassembled WGS sequence"/>
</dbReference>
<gene>
    <name evidence="1" type="ORF">CDAR_368221</name>
</gene>
<dbReference type="AlphaFoldDB" id="A0AAV4WF89"/>
<protein>
    <recommendedName>
        <fullName evidence="3">Transposase</fullName>
    </recommendedName>
</protein>
<comment type="caution">
    <text evidence="1">The sequence shown here is derived from an EMBL/GenBank/DDBJ whole genome shotgun (WGS) entry which is preliminary data.</text>
</comment>
<reference evidence="1 2" key="1">
    <citation type="submission" date="2021-06" db="EMBL/GenBank/DDBJ databases">
        <title>Caerostris darwini draft genome.</title>
        <authorList>
            <person name="Kono N."/>
            <person name="Arakawa K."/>
        </authorList>
    </citation>
    <scope>NUCLEOTIDE SEQUENCE [LARGE SCALE GENOMIC DNA]</scope>
</reference>
<proteinExistence type="predicted"/>
<accession>A0AAV4WF89</accession>
<dbReference type="EMBL" id="BPLQ01014549">
    <property type="protein sequence ID" value="GIY80735.1"/>
    <property type="molecule type" value="Genomic_DNA"/>
</dbReference>
<organism evidence="1 2">
    <name type="scientific">Caerostris darwini</name>
    <dbReference type="NCBI Taxonomy" id="1538125"/>
    <lineage>
        <taxon>Eukaryota</taxon>
        <taxon>Metazoa</taxon>
        <taxon>Ecdysozoa</taxon>
        <taxon>Arthropoda</taxon>
        <taxon>Chelicerata</taxon>
        <taxon>Arachnida</taxon>
        <taxon>Araneae</taxon>
        <taxon>Araneomorphae</taxon>
        <taxon>Entelegynae</taxon>
        <taxon>Araneoidea</taxon>
        <taxon>Araneidae</taxon>
        <taxon>Caerostris</taxon>
    </lineage>
</organism>
<evidence type="ECO:0000313" key="2">
    <source>
        <dbReference type="Proteomes" id="UP001054837"/>
    </source>
</evidence>